<keyword evidence="1" id="KW-0472">Membrane</keyword>
<feature type="transmembrane region" description="Helical" evidence="1">
    <location>
        <begin position="6"/>
        <end position="26"/>
    </location>
</feature>
<evidence type="ECO:0000256" key="1">
    <source>
        <dbReference type="SAM" id="Phobius"/>
    </source>
</evidence>
<dbReference type="AlphaFoldDB" id="A0A5B6W5T1"/>
<proteinExistence type="predicted"/>
<organism evidence="2 3">
    <name type="scientific">Gossypium australe</name>
    <dbReference type="NCBI Taxonomy" id="47621"/>
    <lineage>
        <taxon>Eukaryota</taxon>
        <taxon>Viridiplantae</taxon>
        <taxon>Streptophyta</taxon>
        <taxon>Embryophyta</taxon>
        <taxon>Tracheophyta</taxon>
        <taxon>Spermatophyta</taxon>
        <taxon>Magnoliopsida</taxon>
        <taxon>eudicotyledons</taxon>
        <taxon>Gunneridae</taxon>
        <taxon>Pentapetalae</taxon>
        <taxon>rosids</taxon>
        <taxon>malvids</taxon>
        <taxon>Malvales</taxon>
        <taxon>Malvaceae</taxon>
        <taxon>Malvoideae</taxon>
        <taxon>Gossypium</taxon>
    </lineage>
</organism>
<accession>A0A5B6W5T1</accession>
<keyword evidence="3" id="KW-1185">Reference proteome</keyword>
<dbReference type="OrthoDB" id="1298796at2759"/>
<comment type="caution">
    <text evidence="2">The sequence shown here is derived from an EMBL/GenBank/DDBJ whole genome shotgun (WGS) entry which is preliminary data.</text>
</comment>
<gene>
    <name evidence="2" type="ORF">EPI10_010913</name>
</gene>
<dbReference type="EMBL" id="SMMG02000004">
    <property type="protein sequence ID" value="KAA3476991.1"/>
    <property type="molecule type" value="Genomic_DNA"/>
</dbReference>
<name>A0A5B6W5T1_9ROSI</name>
<protein>
    <submittedName>
        <fullName evidence="2">Retrovirus-related Pol polyprotein from transposon TNT 1-94</fullName>
    </submittedName>
</protein>
<keyword evidence="1" id="KW-0812">Transmembrane</keyword>
<reference evidence="3" key="1">
    <citation type="journal article" date="2019" name="Plant Biotechnol. J.">
        <title>Genome sequencing of the Australian wild diploid species Gossypium australe highlights disease resistance and delayed gland morphogenesis.</title>
        <authorList>
            <person name="Cai Y."/>
            <person name="Cai X."/>
            <person name="Wang Q."/>
            <person name="Wang P."/>
            <person name="Zhang Y."/>
            <person name="Cai C."/>
            <person name="Xu Y."/>
            <person name="Wang K."/>
            <person name="Zhou Z."/>
            <person name="Wang C."/>
            <person name="Geng S."/>
            <person name="Li B."/>
            <person name="Dong Q."/>
            <person name="Hou Y."/>
            <person name="Wang H."/>
            <person name="Ai P."/>
            <person name="Liu Z."/>
            <person name="Yi F."/>
            <person name="Sun M."/>
            <person name="An G."/>
            <person name="Cheng J."/>
            <person name="Zhang Y."/>
            <person name="Shi Q."/>
            <person name="Xie Y."/>
            <person name="Shi X."/>
            <person name="Chang Y."/>
            <person name="Huang F."/>
            <person name="Chen Y."/>
            <person name="Hong S."/>
            <person name="Mi L."/>
            <person name="Sun Q."/>
            <person name="Zhang L."/>
            <person name="Zhou B."/>
            <person name="Peng R."/>
            <person name="Zhang X."/>
            <person name="Liu F."/>
        </authorList>
    </citation>
    <scope>NUCLEOTIDE SEQUENCE [LARGE SCALE GENOMIC DNA]</scope>
    <source>
        <strain evidence="3">cv. PA1801</strain>
    </source>
</reference>
<dbReference type="Proteomes" id="UP000325315">
    <property type="component" value="Unassembled WGS sequence"/>
</dbReference>
<sequence length="108" mass="12103">MEVGNFVVLTFVSNVLALNIVFLANVTKGTNVSTNMAGASFHDMYSLMRYDHHPPPPHNTHSMVTRSKDGIFKPKAYVATASTMEPLTFMNPCLSHHGKMLFLMNYRL</sequence>
<keyword evidence="1" id="KW-1133">Transmembrane helix</keyword>
<evidence type="ECO:0000313" key="2">
    <source>
        <dbReference type="EMBL" id="KAA3476991.1"/>
    </source>
</evidence>
<evidence type="ECO:0000313" key="3">
    <source>
        <dbReference type="Proteomes" id="UP000325315"/>
    </source>
</evidence>